<dbReference type="Pfam" id="PF01569">
    <property type="entry name" value="PAP2"/>
    <property type="match status" value="1"/>
</dbReference>
<feature type="transmembrane region" description="Helical" evidence="1">
    <location>
        <begin position="217"/>
        <end position="238"/>
    </location>
</feature>
<feature type="transmembrane region" description="Helical" evidence="1">
    <location>
        <begin position="131"/>
        <end position="148"/>
    </location>
</feature>
<keyword evidence="4" id="KW-1185">Reference proteome</keyword>
<gene>
    <name evidence="3" type="ORF">GCM10009810_37380</name>
</gene>
<comment type="caution">
    <text evidence="3">The sequence shown here is derived from an EMBL/GenBank/DDBJ whole genome shotgun (WGS) entry which is preliminary data.</text>
</comment>
<sequence>MSEVPARRSAIRDIADICWLLVGGLLLLAIVVVVGLKTRAGQILDEDVVRSFRVDRFHAGRIEVLLSEIRVLPMALITAAAMVIALLGRHWRVAIGLPLLVVGANQTTQLLKTEYLTRSPGGLDLPVSMPSGHTTAALSMAAVLIIAVPRVLRPLACFVGGLVAGGAGIGTVAERWHRPGDVLAAVAVVVIWSVLALVVGAHWVDRPRVRAAGFDRGVGNTALAVVGAFIGAYVLHRLGMAPMPGSKANALVYGSVAVMAVVTGLGLGAISLVADRRIFRNPPTGGKQA</sequence>
<feature type="transmembrane region" description="Helical" evidence="1">
    <location>
        <begin position="155"/>
        <end position="176"/>
    </location>
</feature>
<evidence type="ECO:0000313" key="4">
    <source>
        <dbReference type="Proteomes" id="UP001501475"/>
    </source>
</evidence>
<feature type="transmembrane region" description="Helical" evidence="1">
    <location>
        <begin position="17"/>
        <end position="36"/>
    </location>
</feature>
<dbReference type="Gene3D" id="1.20.144.10">
    <property type="entry name" value="Phosphatidic acid phosphatase type 2/haloperoxidase"/>
    <property type="match status" value="1"/>
</dbReference>
<dbReference type="RefSeq" id="WP_344069312.1">
    <property type="nucleotide sequence ID" value="NZ_BAAAPN010000106.1"/>
</dbReference>
<feature type="domain" description="Phosphatidic acid phosphatase type 2/haloperoxidase" evidence="2">
    <location>
        <begin position="120"/>
        <end position="197"/>
    </location>
</feature>
<feature type="transmembrane region" description="Helical" evidence="1">
    <location>
        <begin position="250"/>
        <end position="274"/>
    </location>
</feature>
<feature type="transmembrane region" description="Helical" evidence="1">
    <location>
        <begin position="69"/>
        <end position="87"/>
    </location>
</feature>
<organism evidence="3 4">
    <name type="scientific">Nostocoides vanveenii</name>
    <dbReference type="NCBI Taxonomy" id="330835"/>
    <lineage>
        <taxon>Bacteria</taxon>
        <taxon>Bacillati</taxon>
        <taxon>Actinomycetota</taxon>
        <taxon>Actinomycetes</taxon>
        <taxon>Micrococcales</taxon>
        <taxon>Intrasporangiaceae</taxon>
        <taxon>Nostocoides</taxon>
    </lineage>
</organism>
<evidence type="ECO:0000313" key="3">
    <source>
        <dbReference type="EMBL" id="GAA1776756.1"/>
    </source>
</evidence>
<dbReference type="EMBL" id="BAAAPN010000106">
    <property type="protein sequence ID" value="GAA1776756.1"/>
    <property type="molecule type" value="Genomic_DNA"/>
</dbReference>
<accession>A0ABP4XC59</accession>
<proteinExistence type="predicted"/>
<reference evidence="4" key="1">
    <citation type="journal article" date="2019" name="Int. J. Syst. Evol. Microbiol.">
        <title>The Global Catalogue of Microorganisms (GCM) 10K type strain sequencing project: providing services to taxonomists for standard genome sequencing and annotation.</title>
        <authorList>
            <consortium name="The Broad Institute Genomics Platform"/>
            <consortium name="The Broad Institute Genome Sequencing Center for Infectious Disease"/>
            <person name="Wu L."/>
            <person name="Ma J."/>
        </authorList>
    </citation>
    <scope>NUCLEOTIDE SEQUENCE [LARGE SCALE GENOMIC DNA]</scope>
    <source>
        <strain evidence="4">JCM 15591</strain>
    </source>
</reference>
<protein>
    <recommendedName>
        <fullName evidence="2">Phosphatidic acid phosphatase type 2/haloperoxidase domain-containing protein</fullName>
    </recommendedName>
</protein>
<evidence type="ECO:0000256" key="1">
    <source>
        <dbReference type="SAM" id="Phobius"/>
    </source>
</evidence>
<dbReference type="InterPro" id="IPR036938">
    <property type="entry name" value="PAP2/HPO_sf"/>
</dbReference>
<evidence type="ECO:0000259" key="2">
    <source>
        <dbReference type="Pfam" id="PF01569"/>
    </source>
</evidence>
<keyword evidence="1" id="KW-0812">Transmembrane</keyword>
<name>A0ABP4XC59_9MICO</name>
<dbReference type="SUPFAM" id="SSF48317">
    <property type="entry name" value="Acid phosphatase/Vanadium-dependent haloperoxidase"/>
    <property type="match status" value="1"/>
</dbReference>
<keyword evidence="1" id="KW-0472">Membrane</keyword>
<feature type="transmembrane region" description="Helical" evidence="1">
    <location>
        <begin position="94"/>
        <end position="111"/>
    </location>
</feature>
<feature type="transmembrane region" description="Helical" evidence="1">
    <location>
        <begin position="182"/>
        <end position="205"/>
    </location>
</feature>
<dbReference type="Proteomes" id="UP001501475">
    <property type="component" value="Unassembled WGS sequence"/>
</dbReference>
<keyword evidence="1" id="KW-1133">Transmembrane helix</keyword>
<dbReference type="InterPro" id="IPR000326">
    <property type="entry name" value="PAP2/HPO"/>
</dbReference>